<dbReference type="RefSeq" id="WP_075869452.1">
    <property type="nucleotide sequence ID" value="NZ_LXYT01000001.1"/>
</dbReference>
<evidence type="ECO:0000259" key="1">
    <source>
        <dbReference type="Pfam" id="PF12358"/>
    </source>
</evidence>
<evidence type="ECO:0000313" key="3">
    <source>
        <dbReference type="Proteomes" id="UP000187344"/>
    </source>
</evidence>
<feature type="domain" description="DUF3644" evidence="1">
    <location>
        <begin position="87"/>
        <end position="253"/>
    </location>
</feature>
<dbReference type="EMBL" id="LXYT01000001">
    <property type="protein sequence ID" value="OLY44304.1"/>
    <property type="molecule type" value="Genomic_DNA"/>
</dbReference>
<proteinExistence type="predicted"/>
<dbReference type="Proteomes" id="UP000187344">
    <property type="component" value="Unassembled WGS sequence"/>
</dbReference>
<gene>
    <name evidence="2" type="ORF">PEB0149_017720</name>
</gene>
<dbReference type="AlphaFoldDB" id="A0A1R0FBF2"/>
<dbReference type="OrthoDB" id="9815072at2"/>
<accession>A0A1R0FBF2</accession>
<evidence type="ECO:0000313" key="2">
    <source>
        <dbReference type="EMBL" id="OLY44304.1"/>
    </source>
</evidence>
<sequence>MSKKASGNLDDYEKTIVKALLDKKYRNQDIQYLVNIGREATINSARITEVKKNPTQIKASEKDVALFFKRKNTYNPVTGLNLVDHERLIRSREAMCLAVQVFNSPSTKFKTELFSILANIAWTYLIHEYYEKKGISIKNDNGKTISLSTLIARSDCPLSSGIINNLKDLKEIRDTVEHKLFGESDFNWLTLFQACCLNFDKTLCNLFSEKLTIKHELAIALQFGKFDLDSAGTLMNYDIPEYIQSLDANLQNKLTESELADLEYRFRIIYTLDSSSKGHSHIQFLNPESAEGKEIRNVLVKTKHAEKDYPFKPSKVCQLISARTGKKYTMASHTKAWKKHKVRPNCHSKTPEKTNTQFCIYHTVHKDYTYNQKWIDFLISEI</sequence>
<name>A0A1R0FBF2_9HYPH</name>
<dbReference type="Pfam" id="PF12358">
    <property type="entry name" value="DUF3644"/>
    <property type="match status" value="1"/>
</dbReference>
<reference evidence="2 3" key="1">
    <citation type="submission" date="2016-12" db="EMBL/GenBank/DDBJ databases">
        <title>Comparative genomics of Bartonella apis.</title>
        <authorList>
            <person name="Engel P."/>
        </authorList>
    </citation>
    <scope>NUCLEOTIDE SEQUENCE [LARGE SCALE GENOMIC DNA]</scope>
    <source>
        <strain evidence="2 3">PEB0149</strain>
    </source>
</reference>
<dbReference type="InterPro" id="IPR022104">
    <property type="entry name" value="DUF3644"/>
</dbReference>
<keyword evidence="3" id="KW-1185">Reference proteome</keyword>
<organism evidence="2 3">
    <name type="scientific">Bartonella apis</name>
    <dbReference type="NCBI Taxonomy" id="1686310"/>
    <lineage>
        <taxon>Bacteria</taxon>
        <taxon>Pseudomonadati</taxon>
        <taxon>Pseudomonadota</taxon>
        <taxon>Alphaproteobacteria</taxon>
        <taxon>Hyphomicrobiales</taxon>
        <taxon>Bartonellaceae</taxon>
        <taxon>Bartonella</taxon>
    </lineage>
</organism>
<protein>
    <recommendedName>
        <fullName evidence="1">DUF3644 domain-containing protein</fullName>
    </recommendedName>
</protein>
<comment type="caution">
    <text evidence="2">The sequence shown here is derived from an EMBL/GenBank/DDBJ whole genome shotgun (WGS) entry which is preliminary data.</text>
</comment>